<evidence type="ECO:0000313" key="4">
    <source>
        <dbReference type="EMBL" id="KAG5647441.1"/>
    </source>
</evidence>
<dbReference type="SUPFAM" id="SSF52374">
    <property type="entry name" value="Nucleotidylyl transferase"/>
    <property type="match status" value="1"/>
</dbReference>
<accession>A0A9P7KCZ1</accession>
<dbReference type="EC" id="2.7.7.15" evidence="1"/>
<dbReference type="GO" id="GO:0004105">
    <property type="term" value="F:choline-phosphate cytidylyltransferase activity"/>
    <property type="evidence" value="ECO:0007669"/>
    <property type="project" value="UniProtKB-EC"/>
</dbReference>
<dbReference type="AlphaFoldDB" id="A0A9P7KCZ1"/>
<proteinExistence type="predicted"/>
<dbReference type="PANTHER" id="PTHR10739">
    <property type="entry name" value="CYTIDYLYLTRANSFERASE"/>
    <property type="match status" value="1"/>
</dbReference>
<dbReference type="EMBL" id="JABCKV010000009">
    <property type="protein sequence ID" value="KAG5647441.1"/>
    <property type="molecule type" value="Genomic_DNA"/>
</dbReference>
<dbReference type="GO" id="GO:0005635">
    <property type="term" value="C:nuclear envelope"/>
    <property type="evidence" value="ECO:0007669"/>
    <property type="project" value="TreeGrafter"/>
</dbReference>
<feature type="region of interest" description="Disordered" evidence="2">
    <location>
        <begin position="1"/>
        <end position="25"/>
    </location>
</feature>
<protein>
    <recommendedName>
        <fullName evidence="1">choline-phosphate cytidylyltransferase</fullName>
        <ecNumber evidence="1">2.7.7.15</ecNumber>
    </recommendedName>
</protein>
<dbReference type="Pfam" id="PF01467">
    <property type="entry name" value="CTP_transf_like"/>
    <property type="match status" value="1"/>
</dbReference>
<comment type="caution">
    <text evidence="4">The sequence shown here is derived from an EMBL/GenBank/DDBJ whole genome shotgun (WGS) entry which is preliminary data.</text>
</comment>
<sequence>MDASSVLSDDDYDVVSNPGQRSLESSITDFGHIPVATIHEPPPSQTAQDKFESVSWTASEIQAYVRRALGISPAQAQLSSSASESTKRVYVDGIFDGLNASNALQLRQAKLSFPSVYLIVGVYPDEQLQSNGYVTSYPHVERCEAVRHCRWVDEVITDAPWVLHSQFIDDHRIDHVAIDEGTSVDPGCDKARLRGYDDMKSLKIVIPTRKTTGLVTMLSVQSTTQPTTPVVPLKPVPDEIAHVDVYGIGS</sequence>
<dbReference type="InterPro" id="IPR004821">
    <property type="entry name" value="Cyt_trans-like"/>
</dbReference>
<dbReference type="InterPro" id="IPR045049">
    <property type="entry name" value="Pcy1-like"/>
</dbReference>
<evidence type="ECO:0000256" key="1">
    <source>
        <dbReference type="ARBA" id="ARBA00026101"/>
    </source>
</evidence>
<dbReference type="Proteomes" id="UP000775547">
    <property type="component" value="Unassembled WGS sequence"/>
</dbReference>
<evidence type="ECO:0000259" key="3">
    <source>
        <dbReference type="Pfam" id="PF01467"/>
    </source>
</evidence>
<gene>
    <name evidence="4" type="ORF">DXG03_009371</name>
</gene>
<evidence type="ECO:0000256" key="2">
    <source>
        <dbReference type="SAM" id="MobiDB-lite"/>
    </source>
</evidence>
<dbReference type="Gene3D" id="3.40.50.620">
    <property type="entry name" value="HUPs"/>
    <property type="match status" value="1"/>
</dbReference>
<reference evidence="4" key="1">
    <citation type="submission" date="2020-07" db="EMBL/GenBank/DDBJ databases">
        <authorList>
            <person name="Nieuwenhuis M."/>
            <person name="Van De Peppel L.J.J."/>
        </authorList>
    </citation>
    <scope>NUCLEOTIDE SEQUENCE</scope>
    <source>
        <strain evidence="4">AP01</strain>
        <tissue evidence="4">Mycelium</tissue>
    </source>
</reference>
<dbReference type="OrthoDB" id="17102at2759"/>
<feature type="domain" description="Cytidyltransferase-like" evidence="3">
    <location>
        <begin position="90"/>
        <end position="186"/>
    </location>
</feature>
<dbReference type="PANTHER" id="PTHR10739:SF13">
    <property type="entry name" value="CHOLINE-PHOSPHATE CYTIDYLYLTRANSFERASE"/>
    <property type="match status" value="1"/>
</dbReference>
<dbReference type="GO" id="GO:0031210">
    <property type="term" value="F:phosphatidylcholine binding"/>
    <property type="evidence" value="ECO:0007669"/>
    <property type="project" value="TreeGrafter"/>
</dbReference>
<reference evidence="4" key="2">
    <citation type="submission" date="2021-10" db="EMBL/GenBank/DDBJ databases">
        <title>Phylogenomics reveals ancestral predisposition of the termite-cultivated fungus Termitomyces towards a domesticated lifestyle.</title>
        <authorList>
            <person name="Auxier B."/>
            <person name="Grum-Grzhimaylo A."/>
            <person name="Cardenas M.E."/>
            <person name="Lodge J.D."/>
            <person name="Laessoe T."/>
            <person name="Pedersen O."/>
            <person name="Smith M.E."/>
            <person name="Kuyper T.W."/>
            <person name="Franco-Molano E.A."/>
            <person name="Baroni T.J."/>
            <person name="Aanen D.K."/>
        </authorList>
    </citation>
    <scope>NUCLEOTIDE SEQUENCE</scope>
    <source>
        <strain evidence="4">AP01</strain>
        <tissue evidence="4">Mycelium</tissue>
    </source>
</reference>
<organism evidence="4 5">
    <name type="scientific">Asterophora parasitica</name>
    <dbReference type="NCBI Taxonomy" id="117018"/>
    <lineage>
        <taxon>Eukaryota</taxon>
        <taxon>Fungi</taxon>
        <taxon>Dikarya</taxon>
        <taxon>Basidiomycota</taxon>
        <taxon>Agaricomycotina</taxon>
        <taxon>Agaricomycetes</taxon>
        <taxon>Agaricomycetidae</taxon>
        <taxon>Agaricales</taxon>
        <taxon>Tricholomatineae</taxon>
        <taxon>Lyophyllaceae</taxon>
        <taxon>Asterophora</taxon>
    </lineage>
</organism>
<name>A0A9P7KCZ1_9AGAR</name>
<dbReference type="InterPro" id="IPR014729">
    <property type="entry name" value="Rossmann-like_a/b/a_fold"/>
</dbReference>
<keyword evidence="5" id="KW-1185">Reference proteome</keyword>
<evidence type="ECO:0000313" key="5">
    <source>
        <dbReference type="Proteomes" id="UP000775547"/>
    </source>
</evidence>